<reference evidence="2" key="1">
    <citation type="submission" date="2013-07" db="EMBL/GenBank/DDBJ databases">
        <title>Sub-species coevolution in mutualistic symbiosis.</title>
        <authorList>
            <person name="Murfin K."/>
            <person name="Klassen J."/>
            <person name="Lee M."/>
            <person name="Forst S."/>
            <person name="Stock P."/>
            <person name="Goodrich-Blair H."/>
        </authorList>
    </citation>
    <scope>NUCLEOTIDE SEQUENCE [LARGE SCALE GENOMIC DNA]</scope>
    <source>
        <strain evidence="2">Oregonense</strain>
    </source>
</reference>
<dbReference type="HOGENOM" id="CLU_2830308_0_0_6"/>
<feature type="region of interest" description="Disordered" evidence="1">
    <location>
        <begin position="33"/>
        <end position="66"/>
    </location>
</feature>
<evidence type="ECO:0000313" key="2">
    <source>
        <dbReference type="EMBL" id="CDH04530.1"/>
    </source>
</evidence>
<dbReference type="Proteomes" id="UP000028483">
    <property type="component" value="Unassembled WGS sequence"/>
</dbReference>
<gene>
    <name evidence="2" type="ORF">XBO1_1300104</name>
</gene>
<evidence type="ECO:0000313" key="3">
    <source>
        <dbReference type="Proteomes" id="UP000028483"/>
    </source>
</evidence>
<evidence type="ECO:0000256" key="1">
    <source>
        <dbReference type="SAM" id="MobiDB-lite"/>
    </source>
</evidence>
<dbReference type="AlphaFoldDB" id="A0A077P0J3"/>
<name>A0A077P0J3_XENBV</name>
<comment type="caution">
    <text evidence="2">The sequence shown here is derived from an EMBL/GenBank/DDBJ whole genome shotgun (WGS) entry which is preliminary data.</text>
</comment>
<organism evidence="2 3">
    <name type="scientific">Xenorhabdus bovienii str. oregonense</name>
    <dbReference type="NCBI Taxonomy" id="1398202"/>
    <lineage>
        <taxon>Bacteria</taxon>
        <taxon>Pseudomonadati</taxon>
        <taxon>Pseudomonadota</taxon>
        <taxon>Gammaproteobacteria</taxon>
        <taxon>Enterobacterales</taxon>
        <taxon>Morganellaceae</taxon>
        <taxon>Xenorhabdus</taxon>
    </lineage>
</organism>
<proteinExistence type="predicted"/>
<accession>A0A077P0J3</accession>
<protein>
    <submittedName>
        <fullName evidence="2">Uncharacterized protein</fullName>
    </submittedName>
</protein>
<sequence length="66" mass="7303">MVTLKFSRKKVLKLGVNLKCPLGHVRRLDRVDWGHGGQPAETKGGTLTGNTDKARSFFDGRYSTPC</sequence>
<dbReference type="EMBL" id="CBSX010000036">
    <property type="protein sequence ID" value="CDH04530.1"/>
    <property type="molecule type" value="Genomic_DNA"/>
</dbReference>